<gene>
    <name evidence="3" type="primary">Acey_s0868.g2778</name>
    <name evidence="3" type="ORF">Y032_0868g2778</name>
</gene>
<keyword evidence="2" id="KW-0812">Transmembrane</keyword>
<feature type="region of interest" description="Disordered" evidence="1">
    <location>
        <begin position="31"/>
        <end position="65"/>
    </location>
</feature>
<evidence type="ECO:0000313" key="3">
    <source>
        <dbReference type="EMBL" id="EYC36668.1"/>
    </source>
</evidence>
<dbReference type="EMBL" id="JARK01000468">
    <property type="protein sequence ID" value="EYC36668.1"/>
    <property type="molecule type" value="Genomic_DNA"/>
</dbReference>
<feature type="transmembrane region" description="Helical" evidence="2">
    <location>
        <begin position="129"/>
        <end position="149"/>
    </location>
</feature>
<feature type="compositionally biased region" description="Basic and acidic residues" evidence="1">
    <location>
        <begin position="45"/>
        <end position="65"/>
    </location>
</feature>
<name>A0A016WCF0_9BILA</name>
<keyword evidence="4" id="KW-1185">Reference proteome</keyword>
<proteinExistence type="predicted"/>
<dbReference type="AlphaFoldDB" id="A0A016WCF0"/>
<accession>A0A016WCF0</accession>
<protein>
    <submittedName>
        <fullName evidence="3">Uncharacterized protein</fullName>
    </submittedName>
</protein>
<organism evidence="3 4">
    <name type="scientific">Ancylostoma ceylanicum</name>
    <dbReference type="NCBI Taxonomy" id="53326"/>
    <lineage>
        <taxon>Eukaryota</taxon>
        <taxon>Metazoa</taxon>
        <taxon>Ecdysozoa</taxon>
        <taxon>Nematoda</taxon>
        <taxon>Chromadorea</taxon>
        <taxon>Rhabditida</taxon>
        <taxon>Rhabditina</taxon>
        <taxon>Rhabditomorpha</taxon>
        <taxon>Strongyloidea</taxon>
        <taxon>Ancylostomatidae</taxon>
        <taxon>Ancylostomatinae</taxon>
        <taxon>Ancylostoma</taxon>
    </lineage>
</organism>
<evidence type="ECO:0000256" key="2">
    <source>
        <dbReference type="SAM" id="Phobius"/>
    </source>
</evidence>
<keyword evidence="2" id="KW-0472">Membrane</keyword>
<comment type="caution">
    <text evidence="3">The sequence shown here is derived from an EMBL/GenBank/DDBJ whole genome shotgun (WGS) entry which is preliminary data.</text>
</comment>
<dbReference type="OrthoDB" id="10569343at2759"/>
<sequence>MRTDYFMGTLSKAVPGLLRPPNARNRALRVFMSDEDSARNRKAGTSREGDEEKKNDETKDAKVPPKQDLYSRFVESFENALNSVTSTVSNAVKAGAVVIIFGTGEVGEYRKLTCSQLMIITQRLITKNISFAIELTSNALTILLVRMLYVMGSNFEFL</sequence>
<reference evidence="4" key="1">
    <citation type="journal article" date="2015" name="Nat. Genet.">
        <title>The genome and transcriptome of the zoonotic hookworm Ancylostoma ceylanicum identify infection-specific gene families.</title>
        <authorList>
            <person name="Schwarz E.M."/>
            <person name="Hu Y."/>
            <person name="Antoshechkin I."/>
            <person name="Miller M.M."/>
            <person name="Sternberg P.W."/>
            <person name="Aroian R.V."/>
        </authorList>
    </citation>
    <scope>NUCLEOTIDE SEQUENCE</scope>
    <source>
        <strain evidence="4">HY135</strain>
    </source>
</reference>
<keyword evidence="2" id="KW-1133">Transmembrane helix</keyword>
<dbReference type="Proteomes" id="UP000024635">
    <property type="component" value="Unassembled WGS sequence"/>
</dbReference>
<evidence type="ECO:0000313" key="4">
    <source>
        <dbReference type="Proteomes" id="UP000024635"/>
    </source>
</evidence>
<evidence type="ECO:0000256" key="1">
    <source>
        <dbReference type="SAM" id="MobiDB-lite"/>
    </source>
</evidence>